<dbReference type="PANTHER" id="PTHR12771:SF56">
    <property type="entry name" value="CED-12"/>
    <property type="match status" value="1"/>
</dbReference>
<dbReference type="eggNOG" id="KOG2998">
    <property type="taxonomic scope" value="Eukaryota"/>
</dbReference>
<dbReference type="OrthoDB" id="67155at2759"/>
<keyword evidence="3" id="KW-1185">Reference proteome</keyword>
<protein>
    <submittedName>
        <fullName evidence="2">Predicted protein</fullName>
    </submittedName>
</protein>
<sequence length="187" mass="21035">LTKTQRERLRALIDRAAIPYDATNVAHAESLRDLWKVAFPMRDLPGMKCEEWKEMGWQGVDPATDFRAGGLLSLQNLVWFAKKQNKVFKRLMRKTDGARSDWEYPFAACGVNVTHALDAAGDDASSSVPKRTTAAAAAFAELLATDPDAFENMYVTFFETLDAEWLSQEATYMEFNVVMKATTKKVK</sequence>
<evidence type="ECO:0000259" key="1">
    <source>
        <dbReference type="PROSITE" id="PS51335"/>
    </source>
</evidence>
<dbReference type="PANTHER" id="PTHR12771">
    <property type="entry name" value="ENGULFMENT AND CELL MOTILITY"/>
    <property type="match status" value="1"/>
</dbReference>
<dbReference type="Pfam" id="PF04727">
    <property type="entry name" value="ELMO_CED12"/>
    <property type="match status" value="1"/>
</dbReference>
<evidence type="ECO:0000313" key="2">
    <source>
        <dbReference type="EMBL" id="EEH51216.1"/>
    </source>
</evidence>
<dbReference type="OMA" id="IWLATHE"/>
<dbReference type="InterPro" id="IPR006816">
    <property type="entry name" value="ELMO_dom"/>
</dbReference>
<accession>C1N8P5</accession>
<dbReference type="Proteomes" id="UP000001876">
    <property type="component" value="Unassembled WGS sequence"/>
</dbReference>
<reference evidence="2 3" key="1">
    <citation type="journal article" date="2009" name="Science">
        <title>Green evolution and dynamic adaptations revealed by genomes of the marine picoeukaryotes Micromonas.</title>
        <authorList>
            <person name="Worden A.Z."/>
            <person name="Lee J.H."/>
            <person name="Mock T."/>
            <person name="Rouze P."/>
            <person name="Simmons M.P."/>
            <person name="Aerts A.L."/>
            <person name="Allen A.E."/>
            <person name="Cuvelier M.L."/>
            <person name="Derelle E."/>
            <person name="Everett M.V."/>
            <person name="Foulon E."/>
            <person name="Grimwood J."/>
            <person name="Gundlach H."/>
            <person name="Henrissat B."/>
            <person name="Napoli C."/>
            <person name="McDonald S.M."/>
            <person name="Parker M.S."/>
            <person name="Rombauts S."/>
            <person name="Salamov A."/>
            <person name="Von Dassow P."/>
            <person name="Badger J.H."/>
            <person name="Coutinho P.M."/>
            <person name="Demir E."/>
            <person name="Dubchak I."/>
            <person name="Gentemann C."/>
            <person name="Eikrem W."/>
            <person name="Gready J.E."/>
            <person name="John U."/>
            <person name="Lanier W."/>
            <person name="Lindquist E.A."/>
            <person name="Lucas S."/>
            <person name="Mayer K.F."/>
            <person name="Moreau H."/>
            <person name="Not F."/>
            <person name="Otillar R."/>
            <person name="Panaud O."/>
            <person name="Pangilinan J."/>
            <person name="Paulsen I."/>
            <person name="Piegu B."/>
            <person name="Poliakov A."/>
            <person name="Robbens S."/>
            <person name="Schmutz J."/>
            <person name="Toulza E."/>
            <person name="Wyss T."/>
            <person name="Zelensky A."/>
            <person name="Zhou K."/>
            <person name="Armbrust E.V."/>
            <person name="Bhattacharya D."/>
            <person name="Goodenough U.W."/>
            <person name="Van de Peer Y."/>
            <person name="Grigoriev I.V."/>
        </authorList>
    </citation>
    <scope>NUCLEOTIDE SEQUENCE [LARGE SCALE GENOMIC DNA]</scope>
    <source>
        <strain evidence="2 3">CCMP1545</strain>
    </source>
</reference>
<dbReference type="EMBL" id="GG663751">
    <property type="protein sequence ID" value="EEH51216.1"/>
    <property type="molecule type" value="Genomic_DNA"/>
</dbReference>
<dbReference type="KEGG" id="mpp:MICPUCDRAFT_6382"/>
<dbReference type="InterPro" id="IPR050868">
    <property type="entry name" value="ELMO_domain-containing"/>
</dbReference>
<feature type="non-terminal residue" evidence="2">
    <location>
        <position position="187"/>
    </location>
</feature>
<feature type="non-terminal residue" evidence="2">
    <location>
        <position position="1"/>
    </location>
</feature>
<dbReference type="RefSeq" id="XP_003064311.1">
    <property type="nucleotide sequence ID" value="XM_003064265.1"/>
</dbReference>
<gene>
    <name evidence="2" type="ORF">MICPUCDRAFT_6382</name>
</gene>
<organism evidence="3">
    <name type="scientific">Micromonas pusilla (strain CCMP1545)</name>
    <name type="common">Picoplanktonic green alga</name>
    <dbReference type="NCBI Taxonomy" id="564608"/>
    <lineage>
        <taxon>Eukaryota</taxon>
        <taxon>Viridiplantae</taxon>
        <taxon>Chlorophyta</taxon>
        <taxon>Mamiellophyceae</taxon>
        <taxon>Mamiellales</taxon>
        <taxon>Mamiellaceae</taxon>
        <taxon>Micromonas</taxon>
    </lineage>
</organism>
<evidence type="ECO:0000313" key="3">
    <source>
        <dbReference type="Proteomes" id="UP000001876"/>
    </source>
</evidence>
<dbReference type="AlphaFoldDB" id="C1N8P5"/>
<name>C1N8P5_MICPC</name>
<dbReference type="GeneID" id="9689924"/>
<feature type="domain" description="ELMO" evidence="1">
    <location>
        <begin position="26"/>
        <end position="187"/>
    </location>
</feature>
<dbReference type="PROSITE" id="PS51335">
    <property type="entry name" value="ELMO"/>
    <property type="match status" value="1"/>
</dbReference>
<proteinExistence type="predicted"/>